<dbReference type="InterPro" id="IPR021442">
    <property type="entry name" value="DUF3091"/>
</dbReference>
<feature type="non-terminal residue" evidence="2">
    <location>
        <position position="1"/>
    </location>
</feature>
<name>Q5BY77_SCHJA</name>
<dbReference type="AlphaFoldDB" id="Q5BY77"/>
<evidence type="ECO:0000256" key="1">
    <source>
        <dbReference type="SAM" id="SignalP"/>
    </source>
</evidence>
<sequence>SSSSYLLYINVLLLVLIHSSIQTKYLDDAITNVTKRLTELEVLLSESKKKIPSAYRHNTQVVDKIHKAYPRNYRKINDFKICYTRLQTNLNPIKLYEAMKSFEEEIRKDYAVFPEKVFEKIVKFSEELKELSDKSQSNAKNISCVKPENINSEDVTNLENSIKNYQSALVDFNIFNLKKQYYSNLKKKLENLVKNHSEE</sequence>
<feature type="signal peptide" evidence="1">
    <location>
        <begin position="1"/>
        <end position="22"/>
    </location>
</feature>
<dbReference type="EMBL" id="AY811759">
    <property type="protein sequence ID" value="AAX27648.2"/>
    <property type="molecule type" value="mRNA"/>
</dbReference>
<reference evidence="2" key="1">
    <citation type="journal article" date="2006" name="PLoS Pathog.">
        <title>New perspectives on host-parasite interplay by comparative transcriptomic and proteomic analyses of Schistosoma japonicum.</title>
        <authorList>
            <person name="Liu F."/>
            <person name="Lu J."/>
            <person name="Hu W."/>
            <person name="Wang S.Y."/>
            <person name="Cui S.J."/>
            <person name="Chi M."/>
            <person name="Yan Q."/>
            <person name="Wang X.R."/>
            <person name="Song H.D."/>
            <person name="Xu X.N."/>
            <person name="Wang J.J."/>
            <person name="Zhang X.L."/>
            <person name="Zhang X."/>
            <person name="Wang Z.Q."/>
            <person name="Xue C.L."/>
            <person name="Brindley P.J."/>
            <person name="McManus D.P."/>
            <person name="Yang P.Y."/>
            <person name="Feng Z."/>
            <person name="Chen Z."/>
            <person name="Han Z.G."/>
        </authorList>
    </citation>
    <scope>NUCLEOTIDE SEQUENCE</scope>
</reference>
<proteinExistence type="evidence at transcript level"/>
<organism evidence="2">
    <name type="scientific">Schistosoma japonicum</name>
    <name type="common">Blood fluke</name>
    <dbReference type="NCBI Taxonomy" id="6182"/>
    <lineage>
        <taxon>Eukaryota</taxon>
        <taxon>Metazoa</taxon>
        <taxon>Spiralia</taxon>
        <taxon>Lophotrochozoa</taxon>
        <taxon>Platyhelminthes</taxon>
        <taxon>Trematoda</taxon>
        <taxon>Digenea</taxon>
        <taxon>Strigeidida</taxon>
        <taxon>Schistosomatoidea</taxon>
        <taxon>Schistosomatidae</taxon>
        <taxon>Schistosoma</taxon>
    </lineage>
</organism>
<accession>Q5BY77</accession>
<keyword evidence="1" id="KW-0732">Signal</keyword>
<protein>
    <submittedName>
        <fullName evidence="2">SJCHGC01995 protein</fullName>
    </submittedName>
</protein>
<dbReference type="Pfam" id="PF11291">
    <property type="entry name" value="DUF3091"/>
    <property type="match status" value="1"/>
</dbReference>
<evidence type="ECO:0000313" key="2">
    <source>
        <dbReference type="EMBL" id="AAX27648.2"/>
    </source>
</evidence>
<feature type="chain" id="PRO_5004253493" evidence="1">
    <location>
        <begin position="23"/>
        <end position="199"/>
    </location>
</feature>